<dbReference type="OrthoDB" id="9833532at2"/>
<dbReference type="Proteomes" id="UP000032232">
    <property type="component" value="Unassembled WGS sequence"/>
</dbReference>
<evidence type="ECO:0000256" key="2">
    <source>
        <dbReference type="SAM" id="SignalP"/>
    </source>
</evidence>
<dbReference type="STRING" id="935700.jaqu_16690"/>
<keyword evidence="4" id="KW-1185">Reference proteome</keyword>
<organism evidence="3 4">
    <name type="scientific">Jannaschia aquimarina</name>
    <dbReference type="NCBI Taxonomy" id="935700"/>
    <lineage>
        <taxon>Bacteria</taxon>
        <taxon>Pseudomonadati</taxon>
        <taxon>Pseudomonadota</taxon>
        <taxon>Alphaproteobacteria</taxon>
        <taxon>Rhodobacterales</taxon>
        <taxon>Roseobacteraceae</taxon>
        <taxon>Jannaschia</taxon>
    </lineage>
</organism>
<sequence length="89" mass="9132">MTRPLSLIAVLGLLSGCVSAQDREARCSCFTQEGNPTGNCDFAALPPGPGGVGGRPVFKFLSDDQAATLARSSRSPTGTLPHKGAQCRG</sequence>
<reference evidence="3 4" key="1">
    <citation type="submission" date="2015-02" db="EMBL/GenBank/DDBJ databases">
        <title>Genome Sequence of Jannaschia aquimarina DSM28248, a member of the Roseobacter clade.</title>
        <authorList>
            <person name="Voget S."/>
            <person name="Daniel R."/>
        </authorList>
    </citation>
    <scope>NUCLEOTIDE SEQUENCE [LARGE SCALE GENOMIC DNA]</scope>
    <source>
        <strain evidence="3 4">GSW-M26</strain>
    </source>
</reference>
<feature type="chain" id="PRO_5002229849" evidence="2">
    <location>
        <begin position="21"/>
        <end position="89"/>
    </location>
</feature>
<accession>A0A0D1EFV7</accession>
<evidence type="ECO:0000313" key="4">
    <source>
        <dbReference type="Proteomes" id="UP000032232"/>
    </source>
</evidence>
<proteinExistence type="predicted"/>
<dbReference type="PROSITE" id="PS51257">
    <property type="entry name" value="PROKAR_LIPOPROTEIN"/>
    <property type="match status" value="1"/>
</dbReference>
<dbReference type="AlphaFoldDB" id="A0A0D1EFV7"/>
<evidence type="ECO:0000256" key="1">
    <source>
        <dbReference type="SAM" id="MobiDB-lite"/>
    </source>
</evidence>
<feature type="region of interest" description="Disordered" evidence="1">
    <location>
        <begin position="69"/>
        <end position="89"/>
    </location>
</feature>
<protein>
    <submittedName>
        <fullName evidence="3">Uncharacterized protein</fullName>
    </submittedName>
</protein>
<dbReference type="EMBL" id="JYFE01000031">
    <property type="protein sequence ID" value="KIT16574.1"/>
    <property type="molecule type" value="Genomic_DNA"/>
</dbReference>
<dbReference type="RefSeq" id="WP_043918502.1">
    <property type="nucleotide sequence ID" value="NZ_FZPF01000017.1"/>
</dbReference>
<feature type="signal peptide" evidence="2">
    <location>
        <begin position="1"/>
        <end position="20"/>
    </location>
</feature>
<evidence type="ECO:0000313" key="3">
    <source>
        <dbReference type="EMBL" id="KIT16574.1"/>
    </source>
</evidence>
<keyword evidence="2" id="KW-0732">Signal</keyword>
<name>A0A0D1EFV7_9RHOB</name>
<dbReference type="PATRIC" id="fig|935700.4.peg.1731"/>
<comment type="caution">
    <text evidence="3">The sequence shown here is derived from an EMBL/GenBank/DDBJ whole genome shotgun (WGS) entry which is preliminary data.</text>
</comment>
<gene>
    <name evidence="3" type="ORF">jaqu_16690</name>
</gene>